<evidence type="ECO:0000256" key="3">
    <source>
        <dbReference type="PIRSR" id="PIRSR605511-2"/>
    </source>
</evidence>
<feature type="binding site" evidence="3">
    <location>
        <position position="182"/>
    </location>
    <ligand>
        <name>substrate</name>
    </ligand>
</feature>
<dbReference type="InterPro" id="IPR005511">
    <property type="entry name" value="SMP-30"/>
</dbReference>
<feature type="signal peptide" evidence="4">
    <location>
        <begin position="1"/>
        <end position="26"/>
    </location>
</feature>
<dbReference type="InterPro" id="IPR006311">
    <property type="entry name" value="TAT_signal"/>
</dbReference>
<evidence type="ECO:0000259" key="5">
    <source>
        <dbReference type="Pfam" id="PF08450"/>
    </source>
</evidence>
<dbReference type="RefSeq" id="WP_149327808.1">
    <property type="nucleotide sequence ID" value="NZ_VTPY01000003.1"/>
</dbReference>
<sequence length="345" mass="38021">MKLGRRQFLSATAALTAAGMTPQLFAYRGPQASPPARYPSEAWKIEDPRFENYTIFNTPLERHWSGGFWTEGPAWNAVGRYVVFSDIPRARQMRWDEATNQVSVLRHNVGYSNGHTFDALGRLVACEHTPPRVLRYEWDGSTTVLAERYQGKPLNAPNDLVALPSGGVIFTDPGYGAHFDYEGSKRELELETAIYFVDDGLDEPILLSEEIIKPNGIVLTPDGRGIYVSDSAPTHSDEPARIVRWTLNDEGRSVSDRQVVVSSEDTIFDGMACDEDGNIWSSAAGGEGIDGVAVFSSQGELLGRVLLPEVCSNVCFAGKARNRLFMTASQSIYTLYTATRGAWLG</sequence>
<dbReference type="AlphaFoldDB" id="A0A7V7G0H2"/>
<dbReference type="Gene3D" id="2.120.10.30">
    <property type="entry name" value="TolB, C-terminal domain"/>
    <property type="match status" value="1"/>
</dbReference>
<dbReference type="GO" id="GO:0016787">
    <property type="term" value="F:hydrolase activity"/>
    <property type="evidence" value="ECO:0007669"/>
    <property type="project" value="UniProtKB-KW"/>
</dbReference>
<keyword evidence="7" id="KW-1185">Reference proteome</keyword>
<proteinExistence type="predicted"/>
<dbReference type="SUPFAM" id="SSF63829">
    <property type="entry name" value="Calcium-dependent phosphotriesterase"/>
    <property type="match status" value="1"/>
</dbReference>
<organism evidence="6 7">
    <name type="scientific">Billgrantia pellis</name>
    <dbReference type="NCBI Taxonomy" id="2606936"/>
    <lineage>
        <taxon>Bacteria</taxon>
        <taxon>Pseudomonadati</taxon>
        <taxon>Pseudomonadota</taxon>
        <taxon>Gammaproteobacteria</taxon>
        <taxon>Oceanospirillales</taxon>
        <taxon>Halomonadaceae</taxon>
        <taxon>Billgrantia</taxon>
    </lineage>
</organism>
<dbReference type="PANTHER" id="PTHR47572:SF4">
    <property type="entry name" value="LACTONASE DRP35"/>
    <property type="match status" value="1"/>
</dbReference>
<dbReference type="PANTHER" id="PTHR47572">
    <property type="entry name" value="LIPOPROTEIN-RELATED"/>
    <property type="match status" value="1"/>
</dbReference>
<gene>
    <name evidence="6" type="ORF">F0A17_07930</name>
</gene>
<keyword evidence="1" id="KW-0378">Hydrolase</keyword>
<dbReference type="PRINTS" id="PR01790">
    <property type="entry name" value="SMP30FAMILY"/>
</dbReference>
<evidence type="ECO:0000256" key="4">
    <source>
        <dbReference type="SAM" id="SignalP"/>
    </source>
</evidence>
<dbReference type="EMBL" id="VTPY01000003">
    <property type="protein sequence ID" value="KAA0012854.1"/>
    <property type="molecule type" value="Genomic_DNA"/>
</dbReference>
<feature type="binding site" evidence="3">
    <location>
        <position position="269"/>
    </location>
    <ligand>
        <name>a divalent metal cation</name>
        <dbReference type="ChEBI" id="CHEBI:60240"/>
    </ligand>
</feature>
<keyword evidence="4" id="KW-0732">Signal</keyword>
<feature type="binding site" evidence="3">
    <location>
        <position position="158"/>
    </location>
    <ligand>
        <name>substrate</name>
    </ligand>
</feature>
<dbReference type="PROSITE" id="PS51318">
    <property type="entry name" value="TAT"/>
    <property type="match status" value="1"/>
</dbReference>
<evidence type="ECO:0000313" key="7">
    <source>
        <dbReference type="Proteomes" id="UP000486760"/>
    </source>
</evidence>
<name>A0A7V7G0H2_9GAMM</name>
<reference evidence="6 7" key="1">
    <citation type="submission" date="2019-08" db="EMBL/GenBank/DDBJ databases">
        <title>Bioinformatics analysis of the strain L3 and L5.</title>
        <authorList>
            <person name="Li X."/>
        </authorList>
    </citation>
    <scope>NUCLEOTIDE SEQUENCE [LARGE SCALE GENOMIC DNA]</scope>
    <source>
        <strain evidence="6 7">L5</strain>
    </source>
</reference>
<evidence type="ECO:0000256" key="1">
    <source>
        <dbReference type="ARBA" id="ARBA00022801"/>
    </source>
</evidence>
<dbReference type="Proteomes" id="UP000486760">
    <property type="component" value="Unassembled WGS sequence"/>
</dbReference>
<feature type="chain" id="PRO_5030836307" evidence="4">
    <location>
        <begin position="27"/>
        <end position="345"/>
    </location>
</feature>
<evidence type="ECO:0000313" key="6">
    <source>
        <dbReference type="EMBL" id="KAA0012854.1"/>
    </source>
</evidence>
<keyword evidence="3" id="KW-0862">Zinc</keyword>
<dbReference type="Pfam" id="PF08450">
    <property type="entry name" value="SGL"/>
    <property type="match status" value="1"/>
</dbReference>
<comment type="cofactor">
    <cofactor evidence="3">
        <name>Zn(2+)</name>
        <dbReference type="ChEBI" id="CHEBI:29105"/>
    </cofactor>
    <text evidence="3">Binds 1 divalent metal cation per subunit.</text>
</comment>
<feature type="domain" description="SMP-30/Gluconolactonase/LRE-like region" evidence="5">
    <location>
        <begin position="69"/>
        <end position="329"/>
    </location>
</feature>
<evidence type="ECO:0000256" key="2">
    <source>
        <dbReference type="PIRSR" id="PIRSR605511-1"/>
    </source>
</evidence>
<protein>
    <submittedName>
        <fullName evidence="6">SMP-30/gluconolactonase/LRE family protein</fullName>
    </submittedName>
</protein>
<keyword evidence="3" id="KW-0479">Metal-binding</keyword>
<dbReference type="InterPro" id="IPR051262">
    <property type="entry name" value="SMP-30/CGR1_Lactonase"/>
</dbReference>
<feature type="active site" description="Proton donor/acceptor" evidence="2">
    <location>
        <position position="269"/>
    </location>
</feature>
<dbReference type="InterPro" id="IPR013658">
    <property type="entry name" value="SGL"/>
</dbReference>
<comment type="caution">
    <text evidence="6">The sequence shown here is derived from an EMBL/GenBank/DDBJ whole genome shotgun (WGS) entry which is preliminary data.</text>
</comment>
<accession>A0A7V7G0H2</accession>
<dbReference type="GO" id="GO:0046872">
    <property type="term" value="F:metal ion binding"/>
    <property type="evidence" value="ECO:0007669"/>
    <property type="project" value="UniProtKB-KW"/>
</dbReference>
<feature type="binding site" evidence="3">
    <location>
        <position position="215"/>
    </location>
    <ligand>
        <name>a divalent metal cation</name>
        <dbReference type="ChEBI" id="CHEBI:60240"/>
    </ligand>
</feature>
<feature type="binding site" evidence="3">
    <location>
        <position position="71"/>
    </location>
    <ligand>
        <name>a divalent metal cation</name>
        <dbReference type="ChEBI" id="CHEBI:60240"/>
    </ligand>
</feature>
<dbReference type="InterPro" id="IPR011042">
    <property type="entry name" value="6-blade_b-propeller_TolB-like"/>
</dbReference>